<evidence type="ECO:0000256" key="3">
    <source>
        <dbReference type="ARBA" id="ARBA00022475"/>
    </source>
</evidence>
<dbReference type="NCBIfam" id="TIGR02532">
    <property type="entry name" value="IV_pilin_GFxxxE"/>
    <property type="match status" value="1"/>
</dbReference>
<evidence type="ECO:0000256" key="8">
    <source>
        <dbReference type="ARBA" id="ARBA00023136"/>
    </source>
</evidence>
<evidence type="ECO:0000256" key="5">
    <source>
        <dbReference type="ARBA" id="ARBA00022519"/>
    </source>
</evidence>
<dbReference type="Proteomes" id="UP000199229">
    <property type="component" value="Unassembled WGS sequence"/>
</dbReference>
<evidence type="ECO:0000256" key="10">
    <source>
        <dbReference type="ARBA" id="ARBA00030775"/>
    </source>
</evidence>
<sequence>MRAGEDGFSLVEMLVVLAILGLAAASAGPALDTLVPARRLERTAETLRTEIDLLRAEAIRTGRPMRLALDGPGRLVSSRPGAPAIPLPVALRLDVPAGARVEPGAIRFRPDGSTSGARVFLTLGRAARVLTVSPLTGLVAEGMP</sequence>
<feature type="domain" description="General secretion pathway GspH" evidence="11">
    <location>
        <begin position="43"/>
        <end position="134"/>
    </location>
</feature>
<keyword evidence="4" id="KW-0488">Methylation</keyword>
<keyword evidence="5" id="KW-0997">Cell inner membrane</keyword>
<dbReference type="OrthoDB" id="8372711at2"/>
<evidence type="ECO:0000256" key="2">
    <source>
        <dbReference type="ARBA" id="ARBA00021549"/>
    </source>
</evidence>
<evidence type="ECO:0000256" key="1">
    <source>
        <dbReference type="ARBA" id="ARBA00004377"/>
    </source>
</evidence>
<comment type="similarity">
    <text evidence="9">Belongs to the GSP H family.</text>
</comment>
<evidence type="ECO:0000313" key="13">
    <source>
        <dbReference type="Proteomes" id="UP000199229"/>
    </source>
</evidence>
<dbReference type="InterPro" id="IPR022346">
    <property type="entry name" value="T2SS_GspH"/>
</dbReference>
<dbReference type="SUPFAM" id="SSF54523">
    <property type="entry name" value="Pili subunits"/>
    <property type="match status" value="1"/>
</dbReference>
<dbReference type="InterPro" id="IPR012902">
    <property type="entry name" value="N_methyl_site"/>
</dbReference>
<dbReference type="EMBL" id="FOPM01000031">
    <property type="protein sequence ID" value="SFH07547.1"/>
    <property type="molecule type" value="Genomic_DNA"/>
</dbReference>
<dbReference type="RefSeq" id="WP_091974925.1">
    <property type="nucleotide sequence ID" value="NZ_FOPM01000031.1"/>
</dbReference>
<evidence type="ECO:0000259" key="11">
    <source>
        <dbReference type="Pfam" id="PF12019"/>
    </source>
</evidence>
<keyword evidence="13" id="KW-1185">Reference proteome</keyword>
<organism evidence="12 13">
    <name type="scientific">Methylobacterium gossipiicola</name>
    <dbReference type="NCBI Taxonomy" id="582675"/>
    <lineage>
        <taxon>Bacteria</taxon>
        <taxon>Pseudomonadati</taxon>
        <taxon>Pseudomonadota</taxon>
        <taxon>Alphaproteobacteria</taxon>
        <taxon>Hyphomicrobiales</taxon>
        <taxon>Methylobacteriaceae</taxon>
        <taxon>Methylobacterium</taxon>
    </lineage>
</organism>
<dbReference type="Pfam" id="PF12019">
    <property type="entry name" value="GspH"/>
    <property type="match status" value="1"/>
</dbReference>
<protein>
    <recommendedName>
        <fullName evidence="2">Type II secretion system protein H</fullName>
    </recommendedName>
    <alternativeName>
        <fullName evidence="10">General secretion pathway protein H</fullName>
    </alternativeName>
</protein>
<dbReference type="GO" id="GO:0005886">
    <property type="term" value="C:plasma membrane"/>
    <property type="evidence" value="ECO:0007669"/>
    <property type="project" value="UniProtKB-SubCell"/>
</dbReference>
<proteinExistence type="inferred from homology"/>
<evidence type="ECO:0000256" key="9">
    <source>
        <dbReference type="ARBA" id="ARBA00025772"/>
    </source>
</evidence>
<dbReference type="GO" id="GO:0015627">
    <property type="term" value="C:type II protein secretion system complex"/>
    <property type="evidence" value="ECO:0007669"/>
    <property type="project" value="InterPro"/>
</dbReference>
<dbReference type="AlphaFoldDB" id="A0A1I2X3E8"/>
<keyword evidence="3" id="KW-1003">Cell membrane</keyword>
<keyword evidence="8" id="KW-0472">Membrane</keyword>
<keyword evidence="7" id="KW-1133">Transmembrane helix</keyword>
<dbReference type="InterPro" id="IPR045584">
    <property type="entry name" value="Pilin-like"/>
</dbReference>
<dbReference type="GO" id="GO:0015628">
    <property type="term" value="P:protein secretion by the type II secretion system"/>
    <property type="evidence" value="ECO:0007669"/>
    <property type="project" value="InterPro"/>
</dbReference>
<evidence type="ECO:0000313" key="12">
    <source>
        <dbReference type="EMBL" id="SFH07547.1"/>
    </source>
</evidence>
<keyword evidence="6" id="KW-0812">Transmembrane</keyword>
<evidence type="ECO:0000256" key="6">
    <source>
        <dbReference type="ARBA" id="ARBA00022692"/>
    </source>
</evidence>
<comment type="subcellular location">
    <subcellularLocation>
        <location evidence="1">Cell inner membrane</location>
        <topology evidence="1">Single-pass membrane protein</topology>
    </subcellularLocation>
</comment>
<dbReference type="Pfam" id="PF07963">
    <property type="entry name" value="N_methyl"/>
    <property type="match status" value="1"/>
</dbReference>
<reference evidence="13" key="1">
    <citation type="submission" date="2016-10" db="EMBL/GenBank/DDBJ databases">
        <authorList>
            <person name="Varghese N."/>
            <person name="Submissions S."/>
        </authorList>
    </citation>
    <scope>NUCLEOTIDE SEQUENCE [LARGE SCALE GENOMIC DNA]</scope>
    <source>
        <strain evidence="13">Gh-105</strain>
    </source>
</reference>
<evidence type="ECO:0000256" key="7">
    <source>
        <dbReference type="ARBA" id="ARBA00022989"/>
    </source>
</evidence>
<dbReference type="Gene3D" id="3.30.700.10">
    <property type="entry name" value="Glycoprotein, Type 4 Pilin"/>
    <property type="match status" value="1"/>
</dbReference>
<name>A0A1I2X3E8_9HYPH</name>
<evidence type="ECO:0000256" key="4">
    <source>
        <dbReference type="ARBA" id="ARBA00022481"/>
    </source>
</evidence>
<dbReference type="STRING" id="582675.SAMN05192565_1315"/>
<accession>A0A1I2X3E8</accession>
<gene>
    <name evidence="12" type="ORF">SAMN05192565_1315</name>
</gene>